<dbReference type="GO" id="GO:0004674">
    <property type="term" value="F:protein serine/threonine kinase activity"/>
    <property type="evidence" value="ECO:0007669"/>
    <property type="project" value="UniProtKB-KW"/>
</dbReference>
<dbReference type="PROSITE" id="PS50011">
    <property type="entry name" value="PROTEIN_KINASE_DOM"/>
    <property type="match status" value="1"/>
</dbReference>
<evidence type="ECO:0000256" key="3">
    <source>
        <dbReference type="ARBA" id="ARBA00022741"/>
    </source>
</evidence>
<evidence type="ECO:0000256" key="2">
    <source>
        <dbReference type="ARBA" id="ARBA00022679"/>
    </source>
</evidence>
<evidence type="ECO:0000259" key="6">
    <source>
        <dbReference type="PROSITE" id="PS50011"/>
    </source>
</evidence>
<proteinExistence type="predicted"/>
<reference evidence="7 8" key="1">
    <citation type="submission" date="2024-04" db="EMBL/GenBank/DDBJ databases">
        <authorList>
            <person name="Waldvogel A.-M."/>
            <person name="Schoenle A."/>
        </authorList>
    </citation>
    <scope>NUCLEOTIDE SEQUENCE [LARGE SCALE GENOMIC DNA]</scope>
</reference>
<evidence type="ECO:0000256" key="1">
    <source>
        <dbReference type="ARBA" id="ARBA00022527"/>
    </source>
</evidence>
<dbReference type="InterPro" id="IPR000719">
    <property type="entry name" value="Prot_kinase_dom"/>
</dbReference>
<feature type="domain" description="Protein kinase" evidence="6">
    <location>
        <begin position="43"/>
        <end position="349"/>
    </location>
</feature>
<evidence type="ECO:0000313" key="7">
    <source>
        <dbReference type="EMBL" id="CAL1599199.1"/>
    </source>
</evidence>
<keyword evidence="3" id="KW-0547">Nucleotide-binding</keyword>
<dbReference type="GO" id="GO:0005634">
    <property type="term" value="C:nucleus"/>
    <property type="evidence" value="ECO:0007669"/>
    <property type="project" value="TreeGrafter"/>
</dbReference>
<dbReference type="InterPro" id="IPR050494">
    <property type="entry name" value="Ser_Thr_dual-spec_kinase"/>
</dbReference>
<dbReference type="SUPFAM" id="SSF56112">
    <property type="entry name" value="Protein kinase-like (PK-like)"/>
    <property type="match status" value="1"/>
</dbReference>
<dbReference type="EMBL" id="OZ035845">
    <property type="protein sequence ID" value="CAL1599199.1"/>
    <property type="molecule type" value="Genomic_DNA"/>
</dbReference>
<dbReference type="AlphaFoldDB" id="A0AAV2LHW8"/>
<keyword evidence="2" id="KW-0808">Transferase</keyword>
<evidence type="ECO:0000313" key="8">
    <source>
        <dbReference type="Proteomes" id="UP001497482"/>
    </source>
</evidence>
<dbReference type="PROSITE" id="PS00108">
    <property type="entry name" value="PROTEIN_KINASE_ST"/>
    <property type="match status" value="1"/>
</dbReference>
<organism evidence="7 8">
    <name type="scientific">Knipowitschia caucasica</name>
    <name type="common">Caucasian dwarf goby</name>
    <name type="synonym">Pomatoschistus caucasicus</name>
    <dbReference type="NCBI Taxonomy" id="637954"/>
    <lineage>
        <taxon>Eukaryota</taxon>
        <taxon>Metazoa</taxon>
        <taxon>Chordata</taxon>
        <taxon>Craniata</taxon>
        <taxon>Vertebrata</taxon>
        <taxon>Euteleostomi</taxon>
        <taxon>Actinopterygii</taxon>
        <taxon>Neopterygii</taxon>
        <taxon>Teleostei</taxon>
        <taxon>Neoteleostei</taxon>
        <taxon>Acanthomorphata</taxon>
        <taxon>Gobiaria</taxon>
        <taxon>Gobiiformes</taxon>
        <taxon>Gobioidei</taxon>
        <taxon>Gobiidae</taxon>
        <taxon>Gobiinae</taxon>
        <taxon>Knipowitschia</taxon>
    </lineage>
</organism>
<dbReference type="GO" id="GO:0005524">
    <property type="term" value="F:ATP binding"/>
    <property type="evidence" value="ECO:0007669"/>
    <property type="project" value="UniProtKB-KW"/>
</dbReference>
<dbReference type="Gene3D" id="1.10.510.10">
    <property type="entry name" value="Transferase(Phosphotransferase) domain 1"/>
    <property type="match status" value="1"/>
</dbReference>
<keyword evidence="4" id="KW-0418">Kinase</keyword>
<keyword evidence="1" id="KW-0723">Serine/threonine-protein kinase</keyword>
<dbReference type="Pfam" id="PF00069">
    <property type="entry name" value="Pkinase"/>
    <property type="match status" value="1"/>
</dbReference>
<evidence type="ECO:0000256" key="4">
    <source>
        <dbReference type="ARBA" id="ARBA00022777"/>
    </source>
</evidence>
<dbReference type="GO" id="GO:0005737">
    <property type="term" value="C:cytoplasm"/>
    <property type="evidence" value="ECO:0007669"/>
    <property type="project" value="TreeGrafter"/>
</dbReference>
<protein>
    <recommendedName>
        <fullName evidence="6">Protein kinase domain-containing protein</fullName>
    </recommendedName>
</protein>
<keyword evidence="8" id="KW-1185">Reference proteome</keyword>
<evidence type="ECO:0000256" key="5">
    <source>
        <dbReference type="ARBA" id="ARBA00022840"/>
    </source>
</evidence>
<accession>A0AAV2LHW8</accession>
<sequence length="407" mass="46179">MPPTVKRKSVNTNVNFHMGNTLSSAFKMVQFRDVPIQNIPSRYHPQKVLGKGSCAVVLQCEDSQTKQTVAVKLSTSVVSLKTEVLLLKQLNEKSAEDSFVKVLSSTWPYRCLVMEMLDMDFSSYVRENAPMRLQDIRTVMEQLAVALKTLKNNRIIHTDFKLSNIMLEDTRQKPLKVKIIDFGLAVVAEVAKEEVRQPYTYRAPEVIFRLPFSAALDIWSLGCIMANMAFGVYLFPGKTVFNQLYYMTMLLGPAPQHILNSSAVTKHHFTLTKRGWVLNCVPKDTEKELLRHKSYSLTELDAAKSVRLEPSNCVEAEEREQCIELLKAMLTWDEKDRITARDILQHPFITRSFLKADHNKDSPADVDRLCYPSTSQWLQSGSAENGSTALNALSRESCSETSFTTRI</sequence>
<dbReference type="InterPro" id="IPR011009">
    <property type="entry name" value="Kinase-like_dom_sf"/>
</dbReference>
<gene>
    <name evidence="7" type="ORF">KC01_LOCUS27513</name>
</gene>
<dbReference type="PANTHER" id="PTHR24058:SF17">
    <property type="entry name" value="HOMEODOMAIN INTERACTING PROTEIN KINASE, ISOFORM D"/>
    <property type="match status" value="1"/>
</dbReference>
<keyword evidence="5" id="KW-0067">ATP-binding</keyword>
<dbReference type="Gene3D" id="3.30.200.20">
    <property type="entry name" value="Phosphorylase Kinase, domain 1"/>
    <property type="match status" value="1"/>
</dbReference>
<dbReference type="PANTHER" id="PTHR24058">
    <property type="entry name" value="DUAL SPECIFICITY PROTEIN KINASE"/>
    <property type="match status" value="1"/>
</dbReference>
<dbReference type="Proteomes" id="UP001497482">
    <property type="component" value="Chromosome 23"/>
</dbReference>
<dbReference type="GO" id="GO:0004713">
    <property type="term" value="F:protein tyrosine kinase activity"/>
    <property type="evidence" value="ECO:0007669"/>
    <property type="project" value="TreeGrafter"/>
</dbReference>
<dbReference type="InterPro" id="IPR008271">
    <property type="entry name" value="Ser/Thr_kinase_AS"/>
</dbReference>
<name>A0AAV2LHW8_KNICA</name>